<dbReference type="InterPro" id="IPR030678">
    <property type="entry name" value="Peptide/Ni-bd"/>
</dbReference>
<dbReference type="Proteomes" id="UP001422759">
    <property type="component" value="Unassembled WGS sequence"/>
</dbReference>
<accession>A0ABN2ZQF5</accession>
<evidence type="ECO:0000259" key="6">
    <source>
        <dbReference type="Pfam" id="PF00496"/>
    </source>
</evidence>
<dbReference type="InterPro" id="IPR000914">
    <property type="entry name" value="SBP_5_dom"/>
</dbReference>
<dbReference type="Gene3D" id="3.90.76.10">
    <property type="entry name" value="Dipeptide-binding Protein, Domain 1"/>
    <property type="match status" value="1"/>
</dbReference>
<sequence length="534" mass="56804">MTSAKRLAVLGCAAMVATTAAGCASASRVVGGGSSSAITMGTVNVTNVLDPAGAYDAGSWLVLNNTFQSLLQFPSGATVPQPDAAQACSFTGADATTYDCTLRSGLKFSNGHPLTAADVVFSVQRMQKINDPSGPAALLSTIKSVEAKSDTEVVFHLNTPDAVLPAKLASAAGSIVDHQVFPADKLLANDKLVGSGPYKIDSIENMTGSAGHGPAKIALSANSHYQGDDKLQNSKFVVRFFNQADDLKTALDKGDIDLTDNNSLDPTVATQLKQDQIAGNSNVQVSEGDSAEVSFVVFNTKDPVTGNPAVRRAVAQLLDRQAIVRDVFARSVQPLYSVVPAGIAGHNTAFFDKYGEPDVSKAKRFLTDAKVSLPVKMTLTWSRARSGETEMATIKKQLEASGLFQVTVVQEPDWGKFQDGWKAGSYQAYAARWVPDYVDPDDYITPLVVGGGAYHNGWDNPQISQELVPQSIKQTDRSAGGAYGQMQDIVATEVPLVPVYQNKAFYASRSDITGVDSTVDNSGIFRFWDIGRKN</sequence>
<protein>
    <submittedName>
        <fullName evidence="7">ABC transporter substrate-binding protein</fullName>
    </submittedName>
</protein>
<gene>
    <name evidence="7" type="ORF">GCM10009760_34310</name>
</gene>
<dbReference type="Pfam" id="PF00496">
    <property type="entry name" value="SBP_bac_5"/>
    <property type="match status" value="1"/>
</dbReference>
<keyword evidence="3" id="KW-0813">Transport</keyword>
<evidence type="ECO:0000256" key="5">
    <source>
        <dbReference type="SAM" id="SignalP"/>
    </source>
</evidence>
<reference evidence="7 8" key="1">
    <citation type="journal article" date="2019" name="Int. J. Syst. Evol. Microbiol.">
        <title>The Global Catalogue of Microorganisms (GCM) 10K type strain sequencing project: providing services to taxonomists for standard genome sequencing and annotation.</title>
        <authorList>
            <consortium name="The Broad Institute Genomics Platform"/>
            <consortium name="The Broad Institute Genome Sequencing Center for Infectious Disease"/>
            <person name="Wu L."/>
            <person name="Ma J."/>
        </authorList>
    </citation>
    <scope>NUCLEOTIDE SEQUENCE [LARGE SCALE GENOMIC DNA]</scope>
    <source>
        <strain evidence="7 8">JCM 14560</strain>
    </source>
</reference>
<feature type="signal peptide" evidence="5">
    <location>
        <begin position="1"/>
        <end position="26"/>
    </location>
</feature>
<organism evidence="7 8">
    <name type="scientific">Kitasatospora kazusensis</name>
    <dbReference type="NCBI Taxonomy" id="407974"/>
    <lineage>
        <taxon>Bacteria</taxon>
        <taxon>Bacillati</taxon>
        <taxon>Actinomycetota</taxon>
        <taxon>Actinomycetes</taxon>
        <taxon>Kitasatosporales</taxon>
        <taxon>Streptomycetaceae</taxon>
        <taxon>Kitasatospora</taxon>
    </lineage>
</organism>
<comment type="similarity">
    <text evidence="2">Belongs to the bacterial solute-binding protein 5 family.</text>
</comment>
<name>A0ABN2ZQF5_9ACTN</name>
<keyword evidence="8" id="KW-1185">Reference proteome</keyword>
<evidence type="ECO:0000256" key="3">
    <source>
        <dbReference type="ARBA" id="ARBA00022448"/>
    </source>
</evidence>
<dbReference type="EMBL" id="BAAANT010000018">
    <property type="protein sequence ID" value="GAA2145560.1"/>
    <property type="molecule type" value="Genomic_DNA"/>
</dbReference>
<evidence type="ECO:0000313" key="7">
    <source>
        <dbReference type="EMBL" id="GAA2145560.1"/>
    </source>
</evidence>
<dbReference type="PANTHER" id="PTHR30290">
    <property type="entry name" value="PERIPLASMIC BINDING COMPONENT OF ABC TRANSPORTER"/>
    <property type="match status" value="1"/>
</dbReference>
<evidence type="ECO:0000256" key="2">
    <source>
        <dbReference type="ARBA" id="ARBA00005695"/>
    </source>
</evidence>
<comment type="subcellular location">
    <subcellularLocation>
        <location evidence="1">Cell envelope</location>
    </subcellularLocation>
</comment>
<dbReference type="RefSeq" id="WP_344465816.1">
    <property type="nucleotide sequence ID" value="NZ_BAAANT010000018.1"/>
</dbReference>
<dbReference type="SUPFAM" id="SSF53850">
    <property type="entry name" value="Periplasmic binding protein-like II"/>
    <property type="match status" value="1"/>
</dbReference>
<dbReference type="PANTHER" id="PTHR30290:SF10">
    <property type="entry name" value="PERIPLASMIC OLIGOPEPTIDE-BINDING PROTEIN-RELATED"/>
    <property type="match status" value="1"/>
</dbReference>
<evidence type="ECO:0000256" key="1">
    <source>
        <dbReference type="ARBA" id="ARBA00004196"/>
    </source>
</evidence>
<keyword evidence="4 5" id="KW-0732">Signal</keyword>
<dbReference type="Gene3D" id="3.10.105.10">
    <property type="entry name" value="Dipeptide-binding Protein, Domain 3"/>
    <property type="match status" value="1"/>
</dbReference>
<dbReference type="PIRSF" id="PIRSF002741">
    <property type="entry name" value="MppA"/>
    <property type="match status" value="1"/>
</dbReference>
<evidence type="ECO:0000313" key="8">
    <source>
        <dbReference type="Proteomes" id="UP001422759"/>
    </source>
</evidence>
<feature type="chain" id="PRO_5045704952" evidence="5">
    <location>
        <begin position="27"/>
        <end position="534"/>
    </location>
</feature>
<proteinExistence type="inferred from homology"/>
<feature type="domain" description="Solute-binding protein family 5" evidence="6">
    <location>
        <begin position="80"/>
        <end position="452"/>
    </location>
</feature>
<evidence type="ECO:0000256" key="4">
    <source>
        <dbReference type="ARBA" id="ARBA00022729"/>
    </source>
</evidence>
<dbReference type="InterPro" id="IPR039424">
    <property type="entry name" value="SBP_5"/>
</dbReference>
<dbReference type="PROSITE" id="PS51257">
    <property type="entry name" value="PROKAR_LIPOPROTEIN"/>
    <property type="match status" value="1"/>
</dbReference>
<dbReference type="Gene3D" id="3.40.190.10">
    <property type="entry name" value="Periplasmic binding protein-like II"/>
    <property type="match status" value="1"/>
</dbReference>
<comment type="caution">
    <text evidence="7">The sequence shown here is derived from an EMBL/GenBank/DDBJ whole genome shotgun (WGS) entry which is preliminary data.</text>
</comment>